<dbReference type="EMBL" id="LQPG01000039">
    <property type="protein sequence ID" value="ORW08036.1"/>
    <property type="molecule type" value="Genomic_DNA"/>
</dbReference>
<dbReference type="RefSeq" id="WP_085266321.1">
    <property type="nucleotide sequence ID" value="NZ_LQPG01000039.1"/>
</dbReference>
<evidence type="ECO:0000313" key="2">
    <source>
        <dbReference type="Proteomes" id="UP000193866"/>
    </source>
</evidence>
<name>A0A1X1YAE5_9MYCO</name>
<dbReference type="OrthoDB" id="4759240at2"/>
<dbReference type="Proteomes" id="UP000193866">
    <property type="component" value="Unassembled WGS sequence"/>
</dbReference>
<protein>
    <recommendedName>
        <fullName evidence="3">DUF3375 domain-containing protein</fullName>
    </recommendedName>
</protein>
<reference evidence="1 2" key="1">
    <citation type="submission" date="2016-01" db="EMBL/GenBank/DDBJ databases">
        <title>The new phylogeny of the genus Mycobacterium.</title>
        <authorList>
            <person name="Tarcisio F."/>
            <person name="Conor M."/>
            <person name="Antonella G."/>
            <person name="Elisabetta G."/>
            <person name="Giulia F.S."/>
            <person name="Sara T."/>
            <person name="Anna F."/>
            <person name="Clotilde B."/>
            <person name="Roberto B."/>
            <person name="Veronica D.S."/>
            <person name="Fabio R."/>
            <person name="Monica P."/>
            <person name="Olivier J."/>
            <person name="Enrico T."/>
            <person name="Nicola S."/>
        </authorList>
    </citation>
    <scope>NUCLEOTIDE SEQUENCE [LARGE SCALE GENOMIC DNA]</scope>
    <source>
        <strain evidence="1 2">DSM 45394</strain>
    </source>
</reference>
<keyword evidence="2" id="KW-1185">Reference proteome</keyword>
<evidence type="ECO:0000313" key="1">
    <source>
        <dbReference type="EMBL" id="ORW08036.1"/>
    </source>
</evidence>
<dbReference type="AlphaFoldDB" id="A0A1X1YAE5"/>
<comment type="caution">
    <text evidence="1">The sequence shown here is derived from an EMBL/GenBank/DDBJ whole genome shotgun (WGS) entry which is preliminary data.</text>
</comment>
<sequence>MTAPSLAELFESNKLLQESASVRLFAAKNLAPYVTLMDRHLDQSAKVPEGELVSRLERDLDEVGLSDQTGTSLVKTWASSGWLNRVSDGSGQGGQNMCSLTEDARSALAFLRRLRRADTVATGGSIVNIASGLKRIASQLDDDPARLRADLEAQIEELFAQMTELDAGVRPAPNLIDLADEARAIAYQMEQVITDIVRYGGMQDAITSRLIEETDESDTDFRDRTRRMFSDFDALWASPEKASYLAFTRAVQDPEQRARLRSDITTVVEALPDIDPELRDVMLRFFQRVSAQISEVGRVEQRCNQRIKRFFAAGTAEQARGLSRQINDALAAGHSLLRAAVADSPTAAELPFSPPAAASIGAVSFSIQDPSPPKPAAAAPPPEDLAGFGGLITQVDVPALTQIVNAAVAAGPISLPEVVGMVDAPYLGDVVVLWALALRQDSTAAATARPRPVRFQSVDGDDLVIEVPDLVFTQHISAGIE</sequence>
<organism evidence="1 2">
    <name type="scientific">Mycolicibacter longobardus</name>
    <dbReference type="NCBI Taxonomy" id="1108812"/>
    <lineage>
        <taxon>Bacteria</taxon>
        <taxon>Bacillati</taxon>
        <taxon>Actinomycetota</taxon>
        <taxon>Actinomycetes</taxon>
        <taxon>Mycobacteriales</taxon>
        <taxon>Mycobacteriaceae</taxon>
        <taxon>Mycolicibacter</taxon>
    </lineage>
</organism>
<dbReference type="Pfam" id="PF11855">
    <property type="entry name" value="DUF3375"/>
    <property type="match status" value="1"/>
</dbReference>
<proteinExistence type="predicted"/>
<gene>
    <name evidence="1" type="ORF">AWC16_20070</name>
</gene>
<accession>A0A1X1YAE5</accession>
<dbReference type="STRING" id="1108812.AWC16_20070"/>
<dbReference type="InterPro" id="IPR021804">
    <property type="entry name" value="DUF3375"/>
</dbReference>
<evidence type="ECO:0008006" key="3">
    <source>
        <dbReference type="Google" id="ProtNLM"/>
    </source>
</evidence>